<keyword evidence="1" id="KW-0067">ATP-binding</keyword>
<dbReference type="Gene3D" id="3.40.50.300">
    <property type="entry name" value="P-loop containing nucleotide triphosphate hydrolases"/>
    <property type="match status" value="2"/>
</dbReference>
<keyword evidence="6" id="KW-0378">Hydrolase</keyword>
<keyword evidence="1" id="KW-0547">Nucleotide-binding</keyword>
<dbReference type="Pfam" id="PF04851">
    <property type="entry name" value="ResIII"/>
    <property type="match status" value="1"/>
</dbReference>
<dbReference type="PROSITE" id="PS51192">
    <property type="entry name" value="HELICASE_ATP_BIND_1"/>
    <property type="match status" value="1"/>
</dbReference>
<dbReference type="SUPFAM" id="SSF52540">
    <property type="entry name" value="P-loop containing nucleoside triphosphate hydrolases"/>
    <property type="match status" value="1"/>
</dbReference>
<dbReference type="InterPro" id="IPR001650">
    <property type="entry name" value="Helicase_C-like"/>
</dbReference>
<keyword evidence="1" id="KW-0347">Helicase</keyword>
<sequence length="714" mass="78322">MRVGSGSPLLCSMLRLWRLRISTAGHWRCYTAGVGSPVVLRPYQETCLQACVDALERGSTRIGVSLPTGAGKTTVFISLLSRLPAPKQAPDATRSLVIVNSVELARQTAEQARRLFPEWTVEIEQGKQQASGLADLTVATFQTLLRSQRLGKFRAQYLKGVIVDEAHHAAAPSYRRILSHFDSAIKSPDDEFEPPALSHRIPILGFSATFSRHDGMALGSVFEEIVYHKDVVEMIKDQWLCEVRFTTVQADLDLSGVTVNTSSGDFNPTSLAHVVNTPVVNELVVRSWLDKAADRKSTLVFCVNLAHVNALTTTFRNAGVDARYVHSKTPAAERKALVEDFKAGKFPVLVNCAVLTEGTDIPNIDCVIVARPTRSRNVFAQMIGRGMRLSPATGKDYCRIIDFVDSEARVAGVVSTPTLFGLDPSMISDDETIESLEERNAAMVEADEETGPRTGAVTGNMSSPTAVKYIDHDDPFVLADQGSGDPSLRQLTRNAWVSCGGGVYVLECLGKGYIRITPAEGGDESDEEREDGGGGQVEGTGVVTGQEQNAKFVAHYTPPTLAKQTAWMLKISPYRKSRQILTAATLGDAVRGCDTYALNEILPGTVALGLLRTSRWRWEPASETQKQFILKRWKDRKVIAAADGLGKAMHTTEEGLRALKKGEAANIITRLKHGALTRFEKKRKQQAKIHLAQQKEIRRRAREDVRVGRLPLTH</sequence>
<dbReference type="InterPro" id="IPR027417">
    <property type="entry name" value="P-loop_NTPase"/>
</dbReference>
<dbReference type="Proteomes" id="UP000292082">
    <property type="component" value="Unassembled WGS sequence"/>
</dbReference>
<feature type="chain" id="PRO_5020511025" evidence="3">
    <location>
        <begin position="25"/>
        <end position="714"/>
    </location>
</feature>
<dbReference type="CDD" id="cd18799">
    <property type="entry name" value="SF2_C_EcoAI-like"/>
    <property type="match status" value="1"/>
</dbReference>
<dbReference type="GO" id="GO:0061749">
    <property type="term" value="F:forked DNA-dependent helicase activity"/>
    <property type="evidence" value="ECO:0007669"/>
    <property type="project" value="TreeGrafter"/>
</dbReference>
<dbReference type="GO" id="GO:0016787">
    <property type="term" value="F:hydrolase activity"/>
    <property type="evidence" value="ECO:0007669"/>
    <property type="project" value="UniProtKB-KW"/>
</dbReference>
<dbReference type="EMBL" id="ML145088">
    <property type="protein sequence ID" value="TBU63863.1"/>
    <property type="molecule type" value="Genomic_DNA"/>
</dbReference>
<dbReference type="GO" id="GO:0036121">
    <property type="term" value="F:double-stranded DNA helicase activity"/>
    <property type="evidence" value="ECO:0007669"/>
    <property type="project" value="TreeGrafter"/>
</dbReference>
<feature type="non-terminal residue" evidence="6">
    <location>
        <position position="1"/>
    </location>
</feature>
<proteinExistence type="predicted"/>
<dbReference type="PANTHER" id="PTHR47396">
    <property type="entry name" value="TYPE I RESTRICTION ENZYME ECOKI R PROTEIN"/>
    <property type="match status" value="1"/>
</dbReference>
<evidence type="ECO:0000256" key="1">
    <source>
        <dbReference type="ARBA" id="ARBA00022806"/>
    </source>
</evidence>
<feature type="compositionally biased region" description="Acidic residues" evidence="2">
    <location>
        <begin position="521"/>
        <end position="530"/>
    </location>
</feature>
<dbReference type="PANTHER" id="PTHR47396:SF1">
    <property type="entry name" value="ATP-DEPENDENT HELICASE IRC3-RELATED"/>
    <property type="match status" value="1"/>
</dbReference>
<evidence type="ECO:0000259" key="5">
    <source>
        <dbReference type="PROSITE" id="PS51194"/>
    </source>
</evidence>
<dbReference type="GO" id="GO:0005524">
    <property type="term" value="F:ATP binding"/>
    <property type="evidence" value="ECO:0007669"/>
    <property type="project" value="InterPro"/>
</dbReference>
<dbReference type="PROSITE" id="PS51194">
    <property type="entry name" value="HELICASE_CTER"/>
    <property type="match status" value="1"/>
</dbReference>
<organism evidence="6 7">
    <name type="scientific">Dichomitus squalens</name>
    <dbReference type="NCBI Taxonomy" id="114155"/>
    <lineage>
        <taxon>Eukaryota</taxon>
        <taxon>Fungi</taxon>
        <taxon>Dikarya</taxon>
        <taxon>Basidiomycota</taxon>
        <taxon>Agaricomycotina</taxon>
        <taxon>Agaricomycetes</taxon>
        <taxon>Polyporales</taxon>
        <taxon>Polyporaceae</taxon>
        <taxon>Dichomitus</taxon>
    </lineage>
</organism>
<dbReference type="GO" id="GO:0032042">
    <property type="term" value="P:mitochondrial DNA metabolic process"/>
    <property type="evidence" value="ECO:0007669"/>
    <property type="project" value="TreeGrafter"/>
</dbReference>
<evidence type="ECO:0000256" key="2">
    <source>
        <dbReference type="SAM" id="MobiDB-lite"/>
    </source>
</evidence>
<dbReference type="InterPro" id="IPR014001">
    <property type="entry name" value="Helicase_ATP-bd"/>
</dbReference>
<dbReference type="AlphaFoldDB" id="A0A4Q9Q8H5"/>
<reference evidence="6 7" key="1">
    <citation type="submission" date="2019-01" db="EMBL/GenBank/DDBJ databases">
        <title>Draft genome sequences of three monokaryotic isolates of the white-rot basidiomycete fungus Dichomitus squalens.</title>
        <authorList>
            <consortium name="DOE Joint Genome Institute"/>
            <person name="Lopez S.C."/>
            <person name="Andreopoulos B."/>
            <person name="Pangilinan J."/>
            <person name="Lipzen A."/>
            <person name="Riley R."/>
            <person name="Ahrendt S."/>
            <person name="Ng V."/>
            <person name="Barry K."/>
            <person name="Daum C."/>
            <person name="Grigoriev I.V."/>
            <person name="Hilden K.S."/>
            <person name="Makela M.R."/>
            <person name="de Vries R.P."/>
        </authorList>
    </citation>
    <scope>NUCLEOTIDE SEQUENCE [LARGE SCALE GENOMIC DNA]</scope>
    <source>
        <strain evidence="6 7">CBS 464.89</strain>
    </source>
</reference>
<dbReference type="Pfam" id="PF00271">
    <property type="entry name" value="Helicase_C"/>
    <property type="match status" value="1"/>
</dbReference>
<feature type="domain" description="Helicase ATP-binding" evidence="4">
    <location>
        <begin position="53"/>
        <end position="228"/>
    </location>
</feature>
<dbReference type="GO" id="GO:0000403">
    <property type="term" value="F:Y-form DNA binding"/>
    <property type="evidence" value="ECO:0007669"/>
    <property type="project" value="TreeGrafter"/>
</dbReference>
<dbReference type="STRING" id="114155.A0A4Q9Q8H5"/>
<dbReference type="SMART" id="SM00487">
    <property type="entry name" value="DEXDc"/>
    <property type="match status" value="1"/>
</dbReference>
<dbReference type="InterPro" id="IPR006935">
    <property type="entry name" value="Helicase/UvrB_N"/>
</dbReference>
<feature type="domain" description="Helicase C-terminal" evidence="5">
    <location>
        <begin position="284"/>
        <end position="451"/>
    </location>
</feature>
<feature type="signal peptide" evidence="3">
    <location>
        <begin position="1"/>
        <end position="24"/>
    </location>
</feature>
<evidence type="ECO:0000313" key="6">
    <source>
        <dbReference type="EMBL" id="TBU63863.1"/>
    </source>
</evidence>
<protein>
    <submittedName>
        <fullName evidence="6">P-loop containing nucleoside triphosphate hydrolase protein</fullName>
    </submittedName>
</protein>
<keyword evidence="3" id="KW-0732">Signal</keyword>
<dbReference type="GO" id="GO:0070125">
    <property type="term" value="P:mitochondrial translational elongation"/>
    <property type="evidence" value="ECO:0007669"/>
    <property type="project" value="TreeGrafter"/>
</dbReference>
<feature type="region of interest" description="Disordered" evidence="2">
    <location>
        <begin position="519"/>
        <end position="539"/>
    </location>
</feature>
<evidence type="ECO:0000259" key="4">
    <source>
        <dbReference type="PROSITE" id="PS51192"/>
    </source>
</evidence>
<name>A0A4Q9Q8H5_9APHY</name>
<dbReference type="SMART" id="SM00490">
    <property type="entry name" value="HELICc"/>
    <property type="match status" value="1"/>
</dbReference>
<keyword evidence="7" id="KW-1185">Reference proteome</keyword>
<accession>A0A4Q9Q8H5</accession>
<evidence type="ECO:0000256" key="3">
    <source>
        <dbReference type="SAM" id="SignalP"/>
    </source>
</evidence>
<dbReference type="InterPro" id="IPR050742">
    <property type="entry name" value="Helicase_Restrict-Modif_Enz"/>
</dbReference>
<dbReference type="GO" id="GO:0005759">
    <property type="term" value="C:mitochondrial matrix"/>
    <property type="evidence" value="ECO:0007669"/>
    <property type="project" value="TreeGrafter"/>
</dbReference>
<gene>
    <name evidence="6" type="ORF">BD310DRAFT_869116</name>
</gene>
<evidence type="ECO:0000313" key="7">
    <source>
        <dbReference type="Proteomes" id="UP000292082"/>
    </source>
</evidence>